<organism evidence="1 2">
    <name type="scientific">Hermanssonia centrifuga</name>
    <dbReference type="NCBI Taxonomy" id="98765"/>
    <lineage>
        <taxon>Eukaryota</taxon>
        <taxon>Fungi</taxon>
        <taxon>Dikarya</taxon>
        <taxon>Basidiomycota</taxon>
        <taxon>Agaricomycotina</taxon>
        <taxon>Agaricomycetes</taxon>
        <taxon>Polyporales</taxon>
        <taxon>Meruliaceae</taxon>
        <taxon>Hermanssonia</taxon>
    </lineage>
</organism>
<keyword evidence="2" id="KW-1185">Reference proteome</keyword>
<dbReference type="Proteomes" id="UP000186601">
    <property type="component" value="Unassembled WGS sequence"/>
</dbReference>
<name>A0A2R6NFZ6_9APHY</name>
<sequence>MTDDGQMYPYILLIPSTPARLLEDPVTRDDTAKEMEQVRITVQRSGNTQP</sequence>
<comment type="caution">
    <text evidence="1">The sequence shown here is derived from an EMBL/GenBank/DDBJ whole genome shotgun (WGS) entry which is preliminary data.</text>
</comment>
<evidence type="ECO:0000313" key="1">
    <source>
        <dbReference type="EMBL" id="PSR71304.1"/>
    </source>
</evidence>
<protein>
    <submittedName>
        <fullName evidence="1">Uncharacterized protein</fullName>
    </submittedName>
</protein>
<proteinExistence type="predicted"/>
<accession>A0A2R6NFZ6</accession>
<dbReference type="AlphaFoldDB" id="A0A2R6NFZ6"/>
<dbReference type="EMBL" id="MLYV02001289">
    <property type="protein sequence ID" value="PSR71304.1"/>
    <property type="molecule type" value="Genomic_DNA"/>
</dbReference>
<evidence type="ECO:0000313" key="2">
    <source>
        <dbReference type="Proteomes" id="UP000186601"/>
    </source>
</evidence>
<reference evidence="1 2" key="1">
    <citation type="submission" date="2018-02" db="EMBL/GenBank/DDBJ databases">
        <title>Genome sequence of the basidiomycete white-rot fungus Phlebia centrifuga.</title>
        <authorList>
            <person name="Granchi Z."/>
            <person name="Peng M."/>
            <person name="de Vries R.P."/>
            <person name="Hilden K."/>
            <person name="Makela M.R."/>
            <person name="Grigoriev I."/>
            <person name="Riley R."/>
        </authorList>
    </citation>
    <scope>NUCLEOTIDE SEQUENCE [LARGE SCALE GENOMIC DNA]</scope>
    <source>
        <strain evidence="1 2">FBCC195</strain>
    </source>
</reference>
<gene>
    <name evidence="1" type="ORF">PHLCEN_2v12818</name>
</gene>